<evidence type="ECO:0000313" key="5">
    <source>
        <dbReference type="Proteomes" id="UP001520878"/>
    </source>
</evidence>
<name>A0ABS8G9F4_9ALTE</name>
<dbReference type="InterPro" id="IPR032466">
    <property type="entry name" value="Metal_Hydrolase"/>
</dbReference>
<gene>
    <name evidence="4" type="ORF">LJ739_13200</name>
</gene>
<evidence type="ECO:0000256" key="1">
    <source>
        <dbReference type="ARBA" id="ARBA00022722"/>
    </source>
</evidence>
<evidence type="ECO:0000313" key="4">
    <source>
        <dbReference type="EMBL" id="MCC2617204.1"/>
    </source>
</evidence>
<dbReference type="InterPro" id="IPR018228">
    <property type="entry name" value="DNase_TatD-rel_CS"/>
</dbReference>
<dbReference type="EMBL" id="JAJEWP010000003">
    <property type="protein sequence ID" value="MCC2617204.1"/>
    <property type="molecule type" value="Genomic_DNA"/>
</dbReference>
<dbReference type="SUPFAM" id="SSF51556">
    <property type="entry name" value="Metallo-dependent hydrolases"/>
    <property type="match status" value="1"/>
</dbReference>
<dbReference type="InterPro" id="IPR001130">
    <property type="entry name" value="TatD-like"/>
</dbReference>
<keyword evidence="2" id="KW-0479">Metal-binding</keyword>
<accession>A0ABS8G9F4</accession>
<dbReference type="RefSeq" id="WP_229161164.1">
    <property type="nucleotide sequence ID" value="NZ_JAJEWP010000003.1"/>
</dbReference>
<dbReference type="InterPro" id="IPR050891">
    <property type="entry name" value="TatD-type_Hydrolase"/>
</dbReference>
<evidence type="ECO:0000256" key="3">
    <source>
        <dbReference type="ARBA" id="ARBA00022801"/>
    </source>
</evidence>
<dbReference type="Proteomes" id="UP001520878">
    <property type="component" value="Unassembled WGS sequence"/>
</dbReference>
<dbReference type="CDD" id="cd01310">
    <property type="entry name" value="TatD_DNAse"/>
    <property type="match status" value="1"/>
</dbReference>
<reference evidence="4 5" key="1">
    <citation type="submission" date="2021-10" db="EMBL/GenBank/DDBJ databases">
        <title>Draft genome of Aestuariibacter halophilus JC2043.</title>
        <authorList>
            <person name="Emsley S.A."/>
            <person name="Pfannmuller K.M."/>
            <person name="Ushijima B."/>
            <person name="Saw J.H."/>
            <person name="Videau P."/>
        </authorList>
    </citation>
    <scope>NUCLEOTIDE SEQUENCE [LARGE SCALE GENOMIC DNA]</scope>
    <source>
        <strain evidence="4 5">JC2043</strain>
    </source>
</reference>
<organism evidence="4 5">
    <name type="scientific">Fluctibacter halophilus</name>
    <dbReference type="NCBI Taxonomy" id="226011"/>
    <lineage>
        <taxon>Bacteria</taxon>
        <taxon>Pseudomonadati</taxon>
        <taxon>Pseudomonadota</taxon>
        <taxon>Gammaproteobacteria</taxon>
        <taxon>Alteromonadales</taxon>
        <taxon>Alteromonadaceae</taxon>
        <taxon>Fluctibacter</taxon>
    </lineage>
</organism>
<dbReference type="Pfam" id="PF01026">
    <property type="entry name" value="TatD_DNase"/>
    <property type="match status" value="1"/>
</dbReference>
<protein>
    <submittedName>
        <fullName evidence="4">TatD family hydrolase</fullName>
    </submittedName>
</protein>
<dbReference type="PROSITE" id="PS01091">
    <property type="entry name" value="TATD_3"/>
    <property type="match status" value="1"/>
</dbReference>
<evidence type="ECO:0000256" key="2">
    <source>
        <dbReference type="ARBA" id="ARBA00022723"/>
    </source>
</evidence>
<sequence>MSGWFDIGVNLTDPRLDVEPTLSQAAEAGVTHMAITGTDEAASQAALSLCQNHPNQLVCTAGVHPHYAKDVSDDYLSVLRDLSSHDAVVAIGECGLDFNRNFSPPEVQLRVFEQQLQLACDVGLPVFLHERDAHAQQIALLQRYRDRLSGGVAHCFTGDRAQMDAYLQLDLYIGITGWVCDPRRGQALAEAVTHLPLERLLLETDAPYLKPRTLSGGGRDNVPANLPHIGAFVAERMGVSVEQVLDHSRRNALSLLGAPSWSVPCN</sequence>
<keyword evidence="1" id="KW-0540">Nuclease</keyword>
<dbReference type="Gene3D" id="3.20.20.140">
    <property type="entry name" value="Metal-dependent hydrolases"/>
    <property type="match status" value="1"/>
</dbReference>
<dbReference type="PANTHER" id="PTHR10060">
    <property type="entry name" value="TATD FAMILY DEOXYRIBONUCLEASE"/>
    <property type="match status" value="1"/>
</dbReference>
<keyword evidence="3 4" id="KW-0378">Hydrolase</keyword>
<proteinExistence type="predicted"/>
<dbReference type="PANTHER" id="PTHR10060:SF15">
    <property type="entry name" value="DEOXYRIBONUCLEASE TATDN1"/>
    <property type="match status" value="1"/>
</dbReference>
<dbReference type="PIRSF" id="PIRSF005902">
    <property type="entry name" value="DNase_TatD"/>
    <property type="match status" value="1"/>
</dbReference>
<keyword evidence="5" id="KW-1185">Reference proteome</keyword>
<comment type="caution">
    <text evidence="4">The sequence shown here is derived from an EMBL/GenBank/DDBJ whole genome shotgun (WGS) entry which is preliminary data.</text>
</comment>
<dbReference type="GO" id="GO:0016787">
    <property type="term" value="F:hydrolase activity"/>
    <property type="evidence" value="ECO:0007669"/>
    <property type="project" value="UniProtKB-KW"/>
</dbReference>